<sequence>ARAVDGCRFVAVGSAAEYGPAAGPTALREDAPRAPQSAYGRAKARLMDEIAECALAGGDVAGLRLFAAIGPAMPPHSLLGSVVRQLREPGGTSVETGGLDGERDYLPVGEAAALMTSLALTRPHLPPWINLGSGLGTPLRDLVAAAIRLSGRDLGLREDRGTEASARQRIVADNTLLRSLGYETVSATIDDLAALALGGGAWGRGPVEPDRFLRDGPERRGSGGNRQA</sequence>
<keyword evidence="4" id="KW-1185">Reference proteome</keyword>
<dbReference type="Gene3D" id="3.90.25.10">
    <property type="entry name" value="UDP-galactose 4-epimerase, domain 1"/>
    <property type="match status" value="1"/>
</dbReference>
<reference evidence="3 4" key="1">
    <citation type="submission" date="2018-12" db="EMBL/GenBank/DDBJ databases">
        <title>Mesorhizobium carbonis sp. nov., isolated from coal mine water.</title>
        <authorList>
            <person name="Xin W."/>
            <person name="Xu Z."/>
            <person name="Xiang F."/>
            <person name="Zhang J."/>
            <person name="Xi L."/>
            <person name="Liu J."/>
        </authorList>
    </citation>
    <scope>NUCLEOTIDE SEQUENCE [LARGE SCALE GENOMIC DNA]</scope>
    <source>
        <strain evidence="3 4">B2.3</strain>
    </source>
</reference>
<accession>A0A3S0A585</accession>
<dbReference type="RefSeq" id="WP_148106312.1">
    <property type="nucleotide sequence ID" value="NZ_RWKW01000070.1"/>
</dbReference>
<feature type="domain" description="NAD-dependent epimerase/dehydratase" evidence="2">
    <location>
        <begin position="6"/>
        <end position="118"/>
    </location>
</feature>
<name>A0A3S0A585_9HYPH</name>
<evidence type="ECO:0000313" key="4">
    <source>
        <dbReference type="Proteomes" id="UP000278398"/>
    </source>
</evidence>
<dbReference type="SUPFAM" id="SSF51735">
    <property type="entry name" value="NAD(P)-binding Rossmann-fold domains"/>
    <property type="match status" value="1"/>
</dbReference>
<evidence type="ECO:0000313" key="3">
    <source>
        <dbReference type="EMBL" id="RST85002.1"/>
    </source>
</evidence>
<dbReference type="Pfam" id="PF01370">
    <property type="entry name" value="Epimerase"/>
    <property type="match status" value="1"/>
</dbReference>
<evidence type="ECO:0000259" key="2">
    <source>
        <dbReference type="Pfam" id="PF01370"/>
    </source>
</evidence>
<proteinExistence type="predicted"/>
<dbReference type="InterPro" id="IPR001509">
    <property type="entry name" value="Epimerase_deHydtase"/>
</dbReference>
<organism evidence="3 4">
    <name type="scientific">Aquibium carbonis</name>
    <dbReference type="NCBI Taxonomy" id="2495581"/>
    <lineage>
        <taxon>Bacteria</taxon>
        <taxon>Pseudomonadati</taxon>
        <taxon>Pseudomonadota</taxon>
        <taxon>Alphaproteobacteria</taxon>
        <taxon>Hyphomicrobiales</taxon>
        <taxon>Phyllobacteriaceae</taxon>
        <taxon>Aquibium</taxon>
    </lineage>
</organism>
<protein>
    <submittedName>
        <fullName evidence="3">NAD(P)-dependent oxidoreductase</fullName>
    </submittedName>
</protein>
<gene>
    <name evidence="3" type="ORF">EJC49_18155</name>
</gene>
<dbReference type="Gene3D" id="3.40.50.720">
    <property type="entry name" value="NAD(P)-binding Rossmann-like Domain"/>
    <property type="match status" value="1"/>
</dbReference>
<feature type="non-terminal residue" evidence="3">
    <location>
        <position position="1"/>
    </location>
</feature>
<dbReference type="AlphaFoldDB" id="A0A3S0A585"/>
<dbReference type="OrthoDB" id="9801785at2"/>
<dbReference type="Proteomes" id="UP000278398">
    <property type="component" value="Unassembled WGS sequence"/>
</dbReference>
<comment type="caution">
    <text evidence="3">The sequence shown here is derived from an EMBL/GenBank/DDBJ whole genome shotgun (WGS) entry which is preliminary data.</text>
</comment>
<dbReference type="InterPro" id="IPR036291">
    <property type="entry name" value="NAD(P)-bd_dom_sf"/>
</dbReference>
<evidence type="ECO:0000256" key="1">
    <source>
        <dbReference type="SAM" id="MobiDB-lite"/>
    </source>
</evidence>
<dbReference type="EMBL" id="RWKW01000070">
    <property type="protein sequence ID" value="RST85002.1"/>
    <property type="molecule type" value="Genomic_DNA"/>
</dbReference>
<feature type="region of interest" description="Disordered" evidence="1">
    <location>
        <begin position="206"/>
        <end position="228"/>
    </location>
</feature>
<feature type="compositionally biased region" description="Basic and acidic residues" evidence="1">
    <location>
        <begin position="207"/>
        <end position="221"/>
    </location>
</feature>